<dbReference type="Proteomes" id="UP000515152">
    <property type="component" value="Chromosome 23"/>
</dbReference>
<dbReference type="GO" id="GO:0071949">
    <property type="term" value="F:FAD binding"/>
    <property type="evidence" value="ECO:0007669"/>
    <property type="project" value="InterPro"/>
</dbReference>
<protein>
    <submittedName>
        <fullName evidence="4">Testis-expressed protein 47 isoform X1</fullName>
    </submittedName>
</protein>
<proteinExistence type="predicted"/>
<dbReference type="OrthoDB" id="548795at2759"/>
<dbReference type="InterPro" id="IPR055308">
    <property type="entry name" value="TEX47-like"/>
</dbReference>
<evidence type="ECO:0000259" key="2">
    <source>
        <dbReference type="SMART" id="SM01034"/>
    </source>
</evidence>
<dbReference type="PANTHER" id="PTHR34035:SF1">
    <property type="entry name" value="TESTIS-EXPRESSED PROTEIN 47"/>
    <property type="match status" value="1"/>
</dbReference>
<dbReference type="Pfam" id="PF24787">
    <property type="entry name" value="TEX47"/>
    <property type="match status" value="1"/>
</dbReference>
<dbReference type="GeneID" id="105892754"/>
<organism evidence="3 4">
    <name type="scientific">Clupea harengus</name>
    <name type="common">Atlantic herring</name>
    <dbReference type="NCBI Taxonomy" id="7950"/>
    <lineage>
        <taxon>Eukaryota</taxon>
        <taxon>Metazoa</taxon>
        <taxon>Chordata</taxon>
        <taxon>Craniata</taxon>
        <taxon>Vertebrata</taxon>
        <taxon>Euteleostomi</taxon>
        <taxon>Actinopterygii</taxon>
        <taxon>Neopterygii</taxon>
        <taxon>Teleostei</taxon>
        <taxon>Clupei</taxon>
        <taxon>Clupeiformes</taxon>
        <taxon>Clupeoidei</taxon>
        <taxon>Clupeidae</taxon>
        <taxon>Clupea</taxon>
    </lineage>
</organism>
<sequence>MELSWQSPWGSETREGWALLPRGGGDGRAGGRSPGYGLEEWVNTERRVSPRRVAPVALRRRCAERETGGGVDEGSMDAVVQRSNQTSSEEEPRTSLFHCILEQRQLRNPDEEMKFLLQRLVVIAHLPRCLADRRTVGVYYEKLNQSLQRSYPGENITGLLLLYPTCVLHVIECSSDVLAAVLQDLRKMEVDPQCSVLEKPRVLLVTHDVPSRLFQHWGCRELHLPTATTMLGEDHVPESTEVLVSQVLSLLLRLGNHLLTASKVEEKRVQTSQVSPESVEDELPEKLLVPQDVLSQLLQRTELLTPQQYLQTYHTPLHLLIDSGHVFGSHQPTTV</sequence>
<dbReference type="PANTHER" id="PTHR34035">
    <property type="entry name" value="TESTIS-EXPRESSED PROTEIN 47"/>
    <property type="match status" value="1"/>
</dbReference>
<gene>
    <name evidence="4" type="primary">tex47</name>
</gene>
<reference evidence="4" key="1">
    <citation type="submission" date="2025-08" db="UniProtKB">
        <authorList>
            <consortium name="RefSeq"/>
        </authorList>
    </citation>
    <scope>IDENTIFICATION</scope>
</reference>
<accession>A0A6P8EYS1</accession>
<dbReference type="AlphaFoldDB" id="A0A6P8EYS1"/>
<keyword evidence="3" id="KW-1185">Reference proteome</keyword>
<feature type="compositionally biased region" description="Gly residues" evidence="1">
    <location>
        <begin position="22"/>
        <end position="34"/>
    </location>
</feature>
<dbReference type="KEGG" id="char:105892754"/>
<dbReference type="GO" id="GO:0009882">
    <property type="term" value="F:blue light photoreceptor activity"/>
    <property type="evidence" value="ECO:0007669"/>
    <property type="project" value="InterPro"/>
</dbReference>
<evidence type="ECO:0000256" key="1">
    <source>
        <dbReference type="SAM" id="MobiDB-lite"/>
    </source>
</evidence>
<dbReference type="CTD" id="219557"/>
<evidence type="ECO:0000313" key="3">
    <source>
        <dbReference type="Proteomes" id="UP000515152"/>
    </source>
</evidence>
<name>A0A6P8EYS1_CLUHA</name>
<feature type="domain" description="BLUF" evidence="2">
    <location>
        <begin position="117"/>
        <end position="221"/>
    </location>
</feature>
<dbReference type="InterPro" id="IPR007024">
    <property type="entry name" value="BLUF_domain"/>
</dbReference>
<feature type="compositionally biased region" description="Polar residues" evidence="1">
    <location>
        <begin position="1"/>
        <end position="10"/>
    </location>
</feature>
<dbReference type="RefSeq" id="XP_031417246.1">
    <property type="nucleotide sequence ID" value="XM_031561386.2"/>
</dbReference>
<feature type="region of interest" description="Disordered" evidence="1">
    <location>
        <begin position="1"/>
        <end position="37"/>
    </location>
</feature>
<dbReference type="SMART" id="SM01034">
    <property type="entry name" value="BLUF"/>
    <property type="match status" value="1"/>
</dbReference>
<evidence type="ECO:0000313" key="4">
    <source>
        <dbReference type="RefSeq" id="XP_031417246.1"/>
    </source>
</evidence>